<comment type="caution">
    <text evidence="1">The sequence shown here is derived from an EMBL/GenBank/DDBJ whole genome shotgun (WGS) entry which is preliminary data.</text>
</comment>
<proteinExistence type="predicted"/>
<keyword evidence="2" id="KW-1185">Reference proteome</keyword>
<accession>A0A409X1Q3</accession>
<feature type="non-terminal residue" evidence="1">
    <location>
        <position position="1"/>
    </location>
</feature>
<name>A0A409X1Q3_9AGAR</name>
<dbReference type="EMBL" id="NHYE01004433">
    <property type="protein sequence ID" value="PPQ84647.1"/>
    <property type="molecule type" value="Genomic_DNA"/>
</dbReference>
<reference evidence="1 2" key="1">
    <citation type="journal article" date="2018" name="Evol. Lett.">
        <title>Horizontal gene cluster transfer increased hallucinogenic mushroom diversity.</title>
        <authorList>
            <person name="Reynolds H.T."/>
            <person name="Vijayakumar V."/>
            <person name="Gluck-Thaler E."/>
            <person name="Korotkin H.B."/>
            <person name="Matheny P.B."/>
            <person name="Slot J.C."/>
        </authorList>
    </citation>
    <scope>NUCLEOTIDE SEQUENCE [LARGE SCALE GENOMIC DNA]</scope>
    <source>
        <strain evidence="1 2">SRW20</strain>
    </source>
</reference>
<protein>
    <submittedName>
        <fullName evidence="1">Uncharacterized protein</fullName>
    </submittedName>
</protein>
<dbReference type="Proteomes" id="UP000284706">
    <property type="component" value="Unassembled WGS sequence"/>
</dbReference>
<evidence type="ECO:0000313" key="1">
    <source>
        <dbReference type="EMBL" id="PPQ84647.1"/>
    </source>
</evidence>
<dbReference type="InParanoid" id="A0A409X1Q3"/>
<evidence type="ECO:0000313" key="2">
    <source>
        <dbReference type="Proteomes" id="UP000284706"/>
    </source>
</evidence>
<gene>
    <name evidence="1" type="ORF">CVT26_004308</name>
</gene>
<dbReference type="OrthoDB" id="3055873at2759"/>
<organism evidence="1 2">
    <name type="scientific">Gymnopilus dilepis</name>
    <dbReference type="NCBI Taxonomy" id="231916"/>
    <lineage>
        <taxon>Eukaryota</taxon>
        <taxon>Fungi</taxon>
        <taxon>Dikarya</taxon>
        <taxon>Basidiomycota</taxon>
        <taxon>Agaricomycotina</taxon>
        <taxon>Agaricomycetes</taxon>
        <taxon>Agaricomycetidae</taxon>
        <taxon>Agaricales</taxon>
        <taxon>Agaricineae</taxon>
        <taxon>Hymenogastraceae</taxon>
        <taxon>Gymnopilus</taxon>
    </lineage>
</organism>
<dbReference type="AlphaFoldDB" id="A0A409X1Q3"/>
<sequence>WEITSSQPPNLYSIQNLGSQTHPAWSGIPPHEGDPWPYVVSAEVPTTWFIEMLPDSTFAIAPDASFNLTWNVFGGSAANDTA</sequence>